<comment type="caution">
    <text evidence="1">The sequence shown here is derived from an EMBL/GenBank/DDBJ whole genome shotgun (WGS) entry which is preliminary data.</text>
</comment>
<dbReference type="Proteomes" id="UP000490535">
    <property type="component" value="Unassembled WGS sequence"/>
</dbReference>
<gene>
    <name evidence="1" type="ORF">GAK29_00288</name>
</gene>
<accession>A0A833PKL5</accession>
<sequence length="32" mass="3819">MDVIQQGRMTNLVIWDDTETKRQYFESGLENT</sequence>
<dbReference type="AlphaFoldDB" id="A0A833PKL5"/>
<dbReference type="EMBL" id="WNDP01000004">
    <property type="protein sequence ID" value="KAF1027989.1"/>
    <property type="molecule type" value="Genomic_DNA"/>
</dbReference>
<protein>
    <submittedName>
        <fullName evidence="1">Uncharacterized protein</fullName>
    </submittedName>
</protein>
<evidence type="ECO:0000313" key="2">
    <source>
        <dbReference type="Proteomes" id="UP000490535"/>
    </source>
</evidence>
<evidence type="ECO:0000313" key="1">
    <source>
        <dbReference type="EMBL" id="KAF1027989.1"/>
    </source>
</evidence>
<proteinExistence type="predicted"/>
<reference evidence="2" key="1">
    <citation type="journal article" date="2020" name="MBio">
        <title>Horizontal gene transfer to a defensive symbiont with a reduced genome amongst a multipartite beetle microbiome.</title>
        <authorList>
            <person name="Waterworth S.C."/>
            <person name="Florez L.V."/>
            <person name="Rees E.R."/>
            <person name="Hertweck C."/>
            <person name="Kaltenpoth M."/>
            <person name="Kwan J.C."/>
        </authorList>
    </citation>
    <scope>NUCLEOTIDE SEQUENCE [LARGE SCALE GENOMIC DNA]</scope>
</reference>
<organism evidence="1 2">
    <name type="scientific">Acinetobacter bereziniae</name>
    <name type="common">Acinetobacter genomosp. 10</name>
    <dbReference type="NCBI Taxonomy" id="106648"/>
    <lineage>
        <taxon>Bacteria</taxon>
        <taxon>Pseudomonadati</taxon>
        <taxon>Pseudomonadota</taxon>
        <taxon>Gammaproteobacteria</taxon>
        <taxon>Moraxellales</taxon>
        <taxon>Moraxellaceae</taxon>
        <taxon>Acinetobacter</taxon>
    </lineage>
</organism>
<name>A0A833PKL5_ACIBZ</name>